<sequence length="105" mass="11826">MEYNSISADPISRISKHPNAAVRCRPVELSVCLGTVTASAGFDSFHVYYFLPELRLSARSLCRGCVLEKELQGSFNIRFMRMPFLEMCTVLAILKIYMTIKTNGV</sequence>
<proteinExistence type="predicted"/>
<organism evidence="1 2">
    <name type="scientific">Helianthus annuus</name>
    <name type="common">Common sunflower</name>
    <dbReference type="NCBI Taxonomy" id="4232"/>
    <lineage>
        <taxon>Eukaryota</taxon>
        <taxon>Viridiplantae</taxon>
        <taxon>Streptophyta</taxon>
        <taxon>Embryophyta</taxon>
        <taxon>Tracheophyta</taxon>
        <taxon>Spermatophyta</taxon>
        <taxon>Magnoliopsida</taxon>
        <taxon>eudicotyledons</taxon>
        <taxon>Gunneridae</taxon>
        <taxon>Pentapetalae</taxon>
        <taxon>asterids</taxon>
        <taxon>campanulids</taxon>
        <taxon>Asterales</taxon>
        <taxon>Asteraceae</taxon>
        <taxon>Asteroideae</taxon>
        <taxon>Heliantheae alliance</taxon>
        <taxon>Heliantheae</taxon>
        <taxon>Helianthus</taxon>
    </lineage>
</organism>
<accession>A0A251UGH3</accession>
<dbReference type="InParanoid" id="A0A251UGH3"/>
<reference evidence="2" key="1">
    <citation type="journal article" date="2017" name="Nature">
        <title>The sunflower genome provides insights into oil metabolism, flowering and Asterid evolution.</title>
        <authorList>
            <person name="Badouin H."/>
            <person name="Gouzy J."/>
            <person name="Grassa C.J."/>
            <person name="Murat F."/>
            <person name="Staton S.E."/>
            <person name="Cottret L."/>
            <person name="Lelandais-Briere C."/>
            <person name="Owens G.L."/>
            <person name="Carrere S."/>
            <person name="Mayjonade B."/>
            <person name="Legrand L."/>
            <person name="Gill N."/>
            <person name="Kane N.C."/>
            <person name="Bowers J.E."/>
            <person name="Hubner S."/>
            <person name="Bellec A."/>
            <person name="Berard A."/>
            <person name="Berges H."/>
            <person name="Blanchet N."/>
            <person name="Boniface M.C."/>
            <person name="Brunel D."/>
            <person name="Catrice O."/>
            <person name="Chaidir N."/>
            <person name="Claudel C."/>
            <person name="Donnadieu C."/>
            <person name="Faraut T."/>
            <person name="Fievet G."/>
            <person name="Helmstetter N."/>
            <person name="King M."/>
            <person name="Knapp S.J."/>
            <person name="Lai Z."/>
            <person name="Le Paslier M.C."/>
            <person name="Lippi Y."/>
            <person name="Lorenzon L."/>
            <person name="Mandel J.R."/>
            <person name="Marage G."/>
            <person name="Marchand G."/>
            <person name="Marquand E."/>
            <person name="Bret-Mestries E."/>
            <person name="Morien E."/>
            <person name="Nambeesan S."/>
            <person name="Nguyen T."/>
            <person name="Pegot-Espagnet P."/>
            <person name="Pouilly N."/>
            <person name="Raftis F."/>
            <person name="Sallet E."/>
            <person name="Schiex T."/>
            <person name="Thomas J."/>
            <person name="Vandecasteele C."/>
            <person name="Vares D."/>
            <person name="Vear F."/>
            <person name="Vautrin S."/>
            <person name="Crespi M."/>
            <person name="Mangin B."/>
            <person name="Burke J.M."/>
            <person name="Salse J."/>
            <person name="Munos S."/>
            <person name="Vincourt P."/>
            <person name="Rieseberg L.H."/>
            <person name="Langlade N.B."/>
        </authorList>
    </citation>
    <scope>NUCLEOTIDE SEQUENCE [LARGE SCALE GENOMIC DNA]</scope>
    <source>
        <strain evidence="2">cv. SF193</strain>
    </source>
</reference>
<gene>
    <name evidence="1" type="ORF">HannXRQ_Chr06g0171411</name>
</gene>
<protein>
    <submittedName>
        <fullName evidence="1">Uncharacterized protein</fullName>
    </submittedName>
</protein>
<evidence type="ECO:0000313" key="2">
    <source>
        <dbReference type="Proteomes" id="UP000215914"/>
    </source>
</evidence>
<dbReference type="EMBL" id="CM007895">
    <property type="protein sequence ID" value="OTG22428.1"/>
    <property type="molecule type" value="Genomic_DNA"/>
</dbReference>
<name>A0A251UGH3_HELAN</name>
<evidence type="ECO:0000313" key="1">
    <source>
        <dbReference type="EMBL" id="OTG22428.1"/>
    </source>
</evidence>
<dbReference type="AlphaFoldDB" id="A0A251UGH3"/>
<dbReference type="Proteomes" id="UP000215914">
    <property type="component" value="Chromosome 6"/>
</dbReference>
<keyword evidence="2" id="KW-1185">Reference proteome</keyword>